<sequence>MPTIRAITLDLDDTLWEIAPVIARAERTLAQWLQEHYPRIGDHFDRDAVMNLRSEIIAKHADKLHDLRFLRRAVLARMADAAGYNESFVDAAFEVFDEQRNTVQLFPDVLPGLERLSQNFRVLALTNGNANLDKIGIRHLFHDVVTAAEVGAAKPDKRIFAAACKRAGVQANEILHVGDHPELDVHGARAVGMQAAWVNRVGSAWPEGMLSPDITVSTIEALADWLQPVVAERQD</sequence>
<evidence type="ECO:0000256" key="3">
    <source>
        <dbReference type="ARBA" id="ARBA00022842"/>
    </source>
</evidence>
<dbReference type="PANTHER" id="PTHR46470">
    <property type="entry name" value="N-ACYLNEURAMINATE-9-PHOSPHATASE"/>
    <property type="match status" value="1"/>
</dbReference>
<dbReference type="InterPro" id="IPR006439">
    <property type="entry name" value="HAD-SF_hydro_IA"/>
</dbReference>
<comment type="cofactor">
    <cofactor evidence="1">
        <name>Mg(2+)</name>
        <dbReference type="ChEBI" id="CHEBI:18420"/>
    </cofactor>
</comment>
<evidence type="ECO:0000256" key="2">
    <source>
        <dbReference type="ARBA" id="ARBA00022801"/>
    </source>
</evidence>
<dbReference type="GO" id="GO:0016787">
    <property type="term" value="F:hydrolase activity"/>
    <property type="evidence" value="ECO:0007669"/>
    <property type="project" value="UniProtKB-KW"/>
</dbReference>
<accession>A0A193LIX6</accession>
<dbReference type="NCBIfam" id="TIGR01549">
    <property type="entry name" value="HAD-SF-IA-v1"/>
    <property type="match status" value="1"/>
</dbReference>
<dbReference type="Pfam" id="PF00702">
    <property type="entry name" value="Hydrolase"/>
    <property type="match status" value="1"/>
</dbReference>
<proteinExistence type="predicted"/>
<dbReference type="PANTHER" id="PTHR46470:SF4">
    <property type="entry name" value="5-AMINO-6-(5-PHOSPHO-D-RIBITYLAMINO)URACIL PHOSPHATASE YIGB"/>
    <property type="match status" value="1"/>
</dbReference>
<organism evidence="4 5">
    <name type="scientific">Woeseia oceani</name>
    <dbReference type="NCBI Taxonomy" id="1548547"/>
    <lineage>
        <taxon>Bacteria</taxon>
        <taxon>Pseudomonadati</taxon>
        <taxon>Pseudomonadota</taxon>
        <taxon>Gammaproteobacteria</taxon>
        <taxon>Woeseiales</taxon>
        <taxon>Woeseiaceae</taxon>
        <taxon>Woeseia</taxon>
    </lineage>
</organism>
<dbReference type="InterPro" id="IPR051400">
    <property type="entry name" value="HAD-like_hydrolase"/>
</dbReference>
<dbReference type="EMBL" id="CP016268">
    <property type="protein sequence ID" value="ANO52344.1"/>
    <property type="molecule type" value="Genomic_DNA"/>
</dbReference>
<dbReference type="GO" id="GO:0009231">
    <property type="term" value="P:riboflavin biosynthetic process"/>
    <property type="evidence" value="ECO:0007669"/>
    <property type="project" value="TreeGrafter"/>
</dbReference>
<dbReference type="STRING" id="1548547.BA177_15140"/>
<dbReference type="OrthoDB" id="367448at2"/>
<protein>
    <recommendedName>
        <fullName evidence="6">HAD family hydrolase</fullName>
    </recommendedName>
</protein>
<dbReference type="KEGG" id="woc:BA177_15140"/>
<dbReference type="Proteomes" id="UP000092695">
    <property type="component" value="Chromosome"/>
</dbReference>
<gene>
    <name evidence="4" type="ORF">BA177_15140</name>
</gene>
<dbReference type="AlphaFoldDB" id="A0A193LIX6"/>
<name>A0A193LIX6_9GAMM</name>
<reference evidence="4 5" key="1">
    <citation type="submission" date="2016-06" db="EMBL/GenBank/DDBJ databases">
        <title>Complete genome sequence of a deep-branching marine Gamma Proteobacterium Woeseia oceani type strain XK5.</title>
        <authorList>
            <person name="Mu D."/>
            <person name="Du Z."/>
        </authorList>
    </citation>
    <scope>NUCLEOTIDE SEQUENCE [LARGE SCALE GENOMIC DNA]</scope>
    <source>
        <strain evidence="4 5">XK5</strain>
    </source>
</reference>
<keyword evidence="2" id="KW-0378">Hydrolase</keyword>
<dbReference type="NCBIfam" id="TIGR01509">
    <property type="entry name" value="HAD-SF-IA-v3"/>
    <property type="match status" value="1"/>
</dbReference>
<keyword evidence="3" id="KW-0460">Magnesium</keyword>
<dbReference type="SUPFAM" id="SSF56784">
    <property type="entry name" value="HAD-like"/>
    <property type="match status" value="1"/>
</dbReference>
<evidence type="ECO:0000313" key="5">
    <source>
        <dbReference type="Proteomes" id="UP000092695"/>
    </source>
</evidence>
<evidence type="ECO:0008006" key="6">
    <source>
        <dbReference type="Google" id="ProtNLM"/>
    </source>
</evidence>
<dbReference type="InterPro" id="IPR023214">
    <property type="entry name" value="HAD_sf"/>
</dbReference>
<dbReference type="SFLD" id="SFLDS00003">
    <property type="entry name" value="Haloacid_Dehalogenase"/>
    <property type="match status" value="1"/>
</dbReference>
<dbReference type="SFLD" id="SFLDG01129">
    <property type="entry name" value="C1.5:_HAD__Beta-PGM__Phosphata"/>
    <property type="match status" value="1"/>
</dbReference>
<dbReference type="InterPro" id="IPR036412">
    <property type="entry name" value="HAD-like_sf"/>
</dbReference>
<dbReference type="PRINTS" id="PR00413">
    <property type="entry name" value="HADHALOGNASE"/>
</dbReference>
<evidence type="ECO:0000313" key="4">
    <source>
        <dbReference type="EMBL" id="ANO52344.1"/>
    </source>
</evidence>
<dbReference type="Gene3D" id="3.40.50.1000">
    <property type="entry name" value="HAD superfamily/HAD-like"/>
    <property type="match status" value="1"/>
</dbReference>
<keyword evidence="5" id="KW-1185">Reference proteome</keyword>
<dbReference type="Gene3D" id="1.20.120.1600">
    <property type="match status" value="1"/>
</dbReference>
<dbReference type="RefSeq" id="WP_068617562.1">
    <property type="nucleotide sequence ID" value="NZ_CP016268.1"/>
</dbReference>
<evidence type="ECO:0000256" key="1">
    <source>
        <dbReference type="ARBA" id="ARBA00001946"/>
    </source>
</evidence>